<reference evidence="2 3" key="1">
    <citation type="submission" date="2020-08" db="EMBL/GenBank/DDBJ databases">
        <title>Aphidius gifuensis genome sequencing and assembly.</title>
        <authorList>
            <person name="Du Z."/>
        </authorList>
    </citation>
    <scope>NUCLEOTIDE SEQUENCE [LARGE SCALE GENOMIC DNA]</scope>
    <source>
        <strain evidence="2">YNYX2018</strain>
        <tissue evidence="2">Adults</tissue>
    </source>
</reference>
<feature type="compositionally biased region" description="Low complexity" evidence="1">
    <location>
        <begin position="68"/>
        <end position="78"/>
    </location>
</feature>
<feature type="compositionally biased region" description="Polar residues" evidence="1">
    <location>
        <begin position="47"/>
        <end position="67"/>
    </location>
</feature>
<organism evidence="2 3">
    <name type="scientific">Aphidius gifuensis</name>
    <name type="common">Parasitoid wasp</name>
    <dbReference type="NCBI Taxonomy" id="684658"/>
    <lineage>
        <taxon>Eukaryota</taxon>
        <taxon>Metazoa</taxon>
        <taxon>Ecdysozoa</taxon>
        <taxon>Arthropoda</taxon>
        <taxon>Hexapoda</taxon>
        <taxon>Insecta</taxon>
        <taxon>Pterygota</taxon>
        <taxon>Neoptera</taxon>
        <taxon>Endopterygota</taxon>
        <taxon>Hymenoptera</taxon>
        <taxon>Apocrita</taxon>
        <taxon>Ichneumonoidea</taxon>
        <taxon>Braconidae</taxon>
        <taxon>Aphidiinae</taxon>
        <taxon>Aphidius</taxon>
    </lineage>
</organism>
<proteinExistence type="predicted"/>
<dbReference type="Proteomes" id="UP000639338">
    <property type="component" value="Unassembled WGS sequence"/>
</dbReference>
<comment type="caution">
    <text evidence="2">The sequence shown here is derived from an EMBL/GenBank/DDBJ whole genome shotgun (WGS) entry which is preliminary data.</text>
</comment>
<gene>
    <name evidence="2" type="ORF">HCN44_009828</name>
</gene>
<feature type="compositionally biased region" description="Polar residues" evidence="1">
    <location>
        <begin position="17"/>
        <end position="33"/>
    </location>
</feature>
<dbReference type="EMBL" id="JACMRX010000002">
    <property type="protein sequence ID" value="KAF7996043.1"/>
    <property type="molecule type" value="Genomic_DNA"/>
</dbReference>
<protein>
    <submittedName>
        <fullName evidence="2">Uncharacterized protein</fullName>
    </submittedName>
</protein>
<dbReference type="AlphaFoldDB" id="A0A834XYQ6"/>
<feature type="compositionally biased region" description="Polar residues" evidence="1">
    <location>
        <begin position="89"/>
        <end position="102"/>
    </location>
</feature>
<keyword evidence="3" id="KW-1185">Reference proteome</keyword>
<evidence type="ECO:0000313" key="3">
    <source>
        <dbReference type="Proteomes" id="UP000639338"/>
    </source>
</evidence>
<name>A0A834XYQ6_APHGI</name>
<sequence length="582" mass="65580">MGDIPWKDSPLNDKNKLSSGAHNQQSKSTNENLFGSEMHHGQKHNISDNQESTTSIPDYNNERNAQQSSNSFSPWPSSRQLPSVMEKSLLTSTPNYPLTSNNFEKDRSRGEKRDRSEENQSDRSSEKDKGRYKDSSHKRRDRSSSVGYFGPRGYQHRGYKKSGPEDYSHSRSERGARNTIQMKEEIREPRDHHNWSKSISHSKNNGEVILDPPQSIPRTSYPTDTIPSNSLADDDIIFVGRPRKRLSKPDTVVNIFDVSQARRIKSETIKTEFNETVQVPEITISVPSMIPTSSVSTTLTANSSLSSVLTTPLTTTFGTVDPSVPSVSNPIASPVISRLVESPTLQYEIPMSTTSPPGEIPIVGMSLKIEPNDVQDAAIDESPESAVEQDTRIHPITATCTTCQLRIKHMCDKTPSREDGAQTLKPGDLFSCKCNFLFLHNSNCGGNKKKESFAPEAKQQGHLKQVDRNHDYECHVCNFRFSLGAIKKDFFFTKLNKTEINIGDHKCLLLRKCDEISRQKYNLDVRTYQYVPNTSALFRSQEEFVSIRRGFIDKCNDGCCKIFHECWAKTDENEIGGDSQQN</sequence>
<feature type="compositionally biased region" description="Polar residues" evidence="1">
    <location>
        <begin position="196"/>
        <end position="205"/>
    </location>
</feature>
<feature type="compositionally biased region" description="Basic and acidic residues" evidence="1">
    <location>
        <begin position="162"/>
        <end position="194"/>
    </location>
</feature>
<feature type="compositionally biased region" description="Basic and acidic residues" evidence="1">
    <location>
        <begin position="103"/>
        <end position="135"/>
    </location>
</feature>
<evidence type="ECO:0000256" key="1">
    <source>
        <dbReference type="SAM" id="MobiDB-lite"/>
    </source>
</evidence>
<feature type="region of interest" description="Disordered" evidence="1">
    <location>
        <begin position="1"/>
        <end position="207"/>
    </location>
</feature>
<evidence type="ECO:0000313" key="2">
    <source>
        <dbReference type="EMBL" id="KAF7996043.1"/>
    </source>
</evidence>
<accession>A0A834XYQ6</accession>